<dbReference type="InterPro" id="IPR015946">
    <property type="entry name" value="KH_dom-like_a/b"/>
</dbReference>
<keyword evidence="13" id="KW-1185">Reference proteome</keyword>
<evidence type="ECO:0000256" key="1">
    <source>
        <dbReference type="ARBA" id="ARBA00008279"/>
    </source>
</evidence>
<dbReference type="Gene3D" id="3.40.50.300">
    <property type="entry name" value="P-loop containing nucleotide triphosphate hydrolases"/>
    <property type="match status" value="2"/>
</dbReference>
<protein>
    <recommendedName>
        <fullName evidence="2 8">GTPase Der</fullName>
    </recommendedName>
    <alternativeName>
        <fullName evidence="7 8">GTP-binding protein EngA</fullName>
    </alternativeName>
</protein>
<dbReference type="Pfam" id="PF01926">
    <property type="entry name" value="MMR_HSR1"/>
    <property type="match status" value="2"/>
</dbReference>
<dbReference type="InterPro" id="IPR027417">
    <property type="entry name" value="P-loop_NTPase"/>
</dbReference>
<keyword evidence="3 8" id="KW-0690">Ribosome biogenesis</keyword>
<comment type="subunit">
    <text evidence="8">Associates with the 50S ribosomal subunit.</text>
</comment>
<dbReference type="PROSITE" id="PS51712">
    <property type="entry name" value="G_ENGA"/>
    <property type="match status" value="2"/>
</dbReference>
<dbReference type="Gene3D" id="3.30.300.20">
    <property type="match status" value="1"/>
</dbReference>
<feature type="binding site" evidence="8">
    <location>
        <begin position="56"/>
        <end position="60"/>
    </location>
    <ligand>
        <name>GTP</name>
        <dbReference type="ChEBI" id="CHEBI:37565"/>
        <label>1</label>
    </ligand>
</feature>
<dbReference type="FunFam" id="3.40.50.300:FF:000057">
    <property type="entry name" value="GTPase Der"/>
    <property type="match status" value="1"/>
</dbReference>
<evidence type="ECO:0000256" key="10">
    <source>
        <dbReference type="RuleBase" id="RU004481"/>
    </source>
</evidence>
<evidence type="ECO:0000256" key="7">
    <source>
        <dbReference type="ARBA" id="ARBA00032345"/>
    </source>
</evidence>
<dbReference type="PANTHER" id="PTHR43834:SF6">
    <property type="entry name" value="GTPASE DER"/>
    <property type="match status" value="1"/>
</dbReference>
<keyword evidence="6 8" id="KW-0342">GTP-binding</keyword>
<evidence type="ECO:0000256" key="6">
    <source>
        <dbReference type="ARBA" id="ARBA00023134"/>
    </source>
</evidence>
<dbReference type="GO" id="GO:0005525">
    <property type="term" value="F:GTP binding"/>
    <property type="evidence" value="ECO:0007669"/>
    <property type="project" value="UniProtKB-UniRule"/>
</dbReference>
<evidence type="ECO:0000313" key="12">
    <source>
        <dbReference type="EMBL" id="SLM62131.1"/>
    </source>
</evidence>
<dbReference type="InterPro" id="IPR016484">
    <property type="entry name" value="GTPase_Der"/>
</dbReference>
<evidence type="ECO:0000256" key="8">
    <source>
        <dbReference type="HAMAP-Rule" id="MF_00195"/>
    </source>
</evidence>
<dbReference type="InterPro" id="IPR031166">
    <property type="entry name" value="G_ENGA"/>
</dbReference>
<dbReference type="CDD" id="cd01895">
    <property type="entry name" value="EngA2"/>
    <property type="match status" value="1"/>
</dbReference>
<dbReference type="PANTHER" id="PTHR43834">
    <property type="entry name" value="GTPASE DER"/>
    <property type="match status" value="1"/>
</dbReference>
<dbReference type="EMBL" id="LT615367">
    <property type="protein sequence ID" value="SLM62131.1"/>
    <property type="molecule type" value="Genomic_DNA"/>
</dbReference>
<proteinExistence type="inferred from homology"/>
<feature type="binding site" evidence="8">
    <location>
        <begin position="9"/>
        <end position="16"/>
    </location>
    <ligand>
        <name>GTP</name>
        <dbReference type="ChEBI" id="CHEBI:37565"/>
        <label>1</label>
    </ligand>
</feature>
<name>A0A375A824_9GAMM</name>
<dbReference type="GO" id="GO:0043022">
    <property type="term" value="F:ribosome binding"/>
    <property type="evidence" value="ECO:0007669"/>
    <property type="project" value="TreeGrafter"/>
</dbReference>
<dbReference type="HAMAP" id="MF_00195">
    <property type="entry name" value="GTPase_Der"/>
    <property type="match status" value="1"/>
</dbReference>
<dbReference type="KEGG" id="daq:DAQ1742_01112"/>
<dbReference type="InterPro" id="IPR032859">
    <property type="entry name" value="KH_dom-like"/>
</dbReference>
<dbReference type="GO" id="GO:0042254">
    <property type="term" value="P:ribosome biogenesis"/>
    <property type="evidence" value="ECO:0007669"/>
    <property type="project" value="UniProtKB-KW"/>
</dbReference>
<evidence type="ECO:0000259" key="11">
    <source>
        <dbReference type="PROSITE" id="PS51712"/>
    </source>
</evidence>
<evidence type="ECO:0000256" key="3">
    <source>
        <dbReference type="ARBA" id="ARBA00022517"/>
    </source>
</evidence>
<dbReference type="InterPro" id="IPR006073">
    <property type="entry name" value="GTP-bd"/>
</dbReference>
<dbReference type="SUPFAM" id="SSF52540">
    <property type="entry name" value="P-loop containing nucleoside triphosphate hydrolases"/>
    <property type="match status" value="2"/>
</dbReference>
<reference evidence="12 13" key="1">
    <citation type="submission" date="2016-09" db="EMBL/GenBank/DDBJ databases">
        <authorList>
            <person name="Reverchon S."/>
            <person name="Nasser W."/>
            <person name="Leonard S."/>
            <person name="Brochier C."/>
            <person name="Duprey A."/>
        </authorList>
    </citation>
    <scope>NUCLEOTIDE SEQUENCE [LARGE SCALE GENOMIC DNA]</scope>
    <source>
        <strain evidence="12 13">174/2</strain>
    </source>
</reference>
<feature type="binding site" evidence="8">
    <location>
        <begin position="118"/>
        <end position="121"/>
    </location>
    <ligand>
        <name>GTP</name>
        <dbReference type="ChEBI" id="CHEBI:37565"/>
        <label>1</label>
    </ligand>
</feature>
<feature type="binding site" evidence="8">
    <location>
        <begin position="327"/>
        <end position="330"/>
    </location>
    <ligand>
        <name>GTP</name>
        <dbReference type="ChEBI" id="CHEBI:37565"/>
        <label>2</label>
    </ligand>
</feature>
<evidence type="ECO:0000256" key="9">
    <source>
        <dbReference type="PROSITE-ProRule" id="PRU01049"/>
    </source>
</evidence>
<organism evidence="12 13">
    <name type="scientific">Dickeya aquatica</name>
    <dbReference type="NCBI Taxonomy" id="1401087"/>
    <lineage>
        <taxon>Bacteria</taxon>
        <taxon>Pseudomonadati</taxon>
        <taxon>Pseudomonadota</taxon>
        <taxon>Gammaproteobacteria</taxon>
        <taxon>Enterobacterales</taxon>
        <taxon>Pectobacteriaceae</taxon>
        <taxon>Dickeya</taxon>
    </lineage>
</organism>
<evidence type="ECO:0000313" key="13">
    <source>
        <dbReference type="Proteomes" id="UP000294820"/>
    </source>
</evidence>
<dbReference type="NCBIfam" id="TIGR00231">
    <property type="entry name" value="small_GTP"/>
    <property type="match status" value="2"/>
</dbReference>
<dbReference type="FunFam" id="3.30.300.20:FF:000004">
    <property type="entry name" value="GTPase Der"/>
    <property type="match status" value="1"/>
</dbReference>
<evidence type="ECO:0000256" key="5">
    <source>
        <dbReference type="ARBA" id="ARBA00022741"/>
    </source>
</evidence>
<comment type="similarity">
    <text evidence="1 8 9 10">Belongs to the TRAFAC class TrmE-Era-EngA-EngB-Septin-like GTPase superfamily. EngA (Der) GTPase family.</text>
</comment>
<dbReference type="NCBIfam" id="TIGR03594">
    <property type="entry name" value="GTPase_EngA"/>
    <property type="match status" value="1"/>
</dbReference>
<keyword evidence="5 8" id="KW-0547">Nucleotide-binding</keyword>
<dbReference type="PIRSF" id="PIRSF006485">
    <property type="entry name" value="GTP-binding_EngA"/>
    <property type="match status" value="1"/>
</dbReference>
<feature type="domain" description="EngA-type G" evidence="11">
    <location>
        <begin position="209"/>
        <end position="382"/>
    </location>
</feature>
<comment type="function">
    <text evidence="8 10">GTPase that plays an essential role in the late steps of ribosome biogenesis.</text>
</comment>
<dbReference type="InterPro" id="IPR005225">
    <property type="entry name" value="Small_GTP-bd"/>
</dbReference>
<dbReference type="PRINTS" id="PR00326">
    <property type="entry name" value="GTP1OBG"/>
</dbReference>
<dbReference type="FunFam" id="3.40.50.300:FF:000040">
    <property type="entry name" value="GTPase Der"/>
    <property type="match status" value="1"/>
</dbReference>
<sequence length="496" mass="55308">MIPVVALVGRPNVGKSTLFNRLTRTRDALVADFPGLTRDRKYGRAEVEGNEFIIIDTGGIDGNEDGVETRMAAQSLLAIEEADIVLFLVDARDGLMPADHAIAQHLRTREKDTFLVANKIDGIDIDTGVADFYSLGLGEVYPIAASHGRGVTALLEKVLLPFATDPQEEARELTEEEENAAYWEQLAQAQALDDDESENEAPNLEGLPIKLAIVGRPNVGKSTLTNRILGEDRVVVYDMPGTTRDSIYIPMERDGRDYVLIDTAGVRKRGKITDTVEKFSVIKTLQAIEDANVVLLVIDAREGISDQDLSLLGFILNSGRSLVIVVNKWDGLSQEVKEQVKETLDLRLGFIDFARIHFISALHGSGVGNLFESVNEAYECSTRRVGTAMLTRIMQMAVDDHQPPLVRGRRVKLKYAHAGGYNPPIVVIHGNQVKDLPDSYKRYLMNYYRRSLDVMGTPIRIQFKEGENPFANKRNTLTPTQLRKRKRLMQHIKKSK</sequence>
<gene>
    <name evidence="8 12" type="primary">der</name>
    <name evidence="12" type="ORF">DAQ1742_01112</name>
</gene>
<accession>A0A375A824</accession>
<dbReference type="Pfam" id="PF14714">
    <property type="entry name" value="KH_dom-like"/>
    <property type="match status" value="1"/>
</dbReference>
<feature type="domain" description="EngA-type G" evidence="11">
    <location>
        <begin position="3"/>
        <end position="166"/>
    </location>
</feature>
<dbReference type="AlphaFoldDB" id="A0A375A824"/>
<keyword evidence="4 10" id="KW-0677">Repeat</keyword>
<evidence type="ECO:0000256" key="2">
    <source>
        <dbReference type="ARBA" id="ARBA00020953"/>
    </source>
</evidence>
<dbReference type="RefSeq" id="WP_035343524.1">
    <property type="nucleotide sequence ID" value="NZ_LT615367.1"/>
</dbReference>
<evidence type="ECO:0000256" key="4">
    <source>
        <dbReference type="ARBA" id="ARBA00022737"/>
    </source>
</evidence>
<feature type="binding site" evidence="8">
    <location>
        <begin position="262"/>
        <end position="266"/>
    </location>
    <ligand>
        <name>GTP</name>
        <dbReference type="ChEBI" id="CHEBI:37565"/>
        <label>2</label>
    </ligand>
</feature>
<dbReference type="CDD" id="cd01894">
    <property type="entry name" value="EngA1"/>
    <property type="match status" value="1"/>
</dbReference>
<dbReference type="Proteomes" id="UP000294820">
    <property type="component" value="Chromosome 1"/>
</dbReference>
<feature type="binding site" evidence="8">
    <location>
        <begin position="215"/>
        <end position="222"/>
    </location>
    <ligand>
        <name>GTP</name>
        <dbReference type="ChEBI" id="CHEBI:37565"/>
        <label>2</label>
    </ligand>
</feature>